<keyword evidence="5" id="KW-1185">Reference proteome</keyword>
<dbReference type="Pfam" id="PF00561">
    <property type="entry name" value="Abhydrolase_1"/>
    <property type="match status" value="1"/>
</dbReference>
<evidence type="ECO:0000256" key="1">
    <source>
        <dbReference type="ARBA" id="ARBA00022801"/>
    </source>
</evidence>
<dbReference type="AlphaFoldDB" id="A0A378JUK3"/>
<dbReference type="Gene3D" id="3.40.50.1820">
    <property type="entry name" value="alpha/beta hydrolase"/>
    <property type="match status" value="1"/>
</dbReference>
<dbReference type="PANTHER" id="PTHR43798:SF31">
    <property type="entry name" value="AB HYDROLASE SUPERFAMILY PROTEIN YCLE"/>
    <property type="match status" value="1"/>
</dbReference>
<dbReference type="InterPro" id="IPR000073">
    <property type="entry name" value="AB_hydrolase_1"/>
</dbReference>
<dbReference type="OrthoDB" id="9791366at2"/>
<dbReference type="Proteomes" id="UP000254040">
    <property type="component" value="Unassembled WGS sequence"/>
</dbReference>
<dbReference type="EMBL" id="LNYN01000035">
    <property type="protein sequence ID" value="KTD31636.1"/>
    <property type="molecule type" value="Genomic_DNA"/>
</dbReference>
<sequence length="300" mass="34209">MKKHGFLGISDEGFHNVAYTEWGTSDLELPTVICVHGYTRNSHDFDALAYYLSMNGRHVFCPDVVGRGDSSWFKNSKHYNFTQYLSDMNTLIARTQAQQFDWIGTSMGGLIGMMLAALPHSPIQRLVLNDIGPQVPIFGLRRLAKYAGKEPEFKSIEEATQFYKTNFTGFGSLTDKQWEEFTARSVEEITPGRFIAKVDPGIKNPKSTFQVMSEFFHHPHKAMEGIFYDIDLWSVWQKVRCPVLVIHGAHSDLLTPEIIKRMQRSHNKVDVFEIEDAGHAPALLNITEHETIMNWLTSTH</sequence>
<proteinExistence type="predicted"/>
<keyword evidence="1 4" id="KW-0378">Hydrolase</keyword>
<dbReference type="InterPro" id="IPR029058">
    <property type="entry name" value="AB_hydrolase_fold"/>
</dbReference>
<reference evidence="4 6" key="2">
    <citation type="submission" date="2018-06" db="EMBL/GenBank/DDBJ databases">
        <authorList>
            <consortium name="Pathogen Informatics"/>
            <person name="Doyle S."/>
        </authorList>
    </citation>
    <scope>NUCLEOTIDE SEQUENCE [LARGE SCALE GENOMIC DNA]</scope>
    <source>
        <strain evidence="4 6">NCTC12239</strain>
    </source>
</reference>
<name>A0A378JUK3_9GAMM</name>
<gene>
    <name evidence="4" type="primary">dehH1</name>
    <name evidence="3" type="ORF">Lmor_2512</name>
    <name evidence="4" type="ORF">NCTC12239_01206</name>
</gene>
<feature type="domain" description="AB hydrolase-1" evidence="2">
    <location>
        <begin position="30"/>
        <end position="282"/>
    </location>
</feature>
<dbReference type="InterPro" id="IPR050266">
    <property type="entry name" value="AB_hydrolase_sf"/>
</dbReference>
<dbReference type="GO" id="GO:0018785">
    <property type="term" value="F:haloacetate dehalogenase activity"/>
    <property type="evidence" value="ECO:0007669"/>
    <property type="project" value="UniProtKB-EC"/>
</dbReference>
<dbReference type="EMBL" id="UGOG01000001">
    <property type="protein sequence ID" value="STX62284.1"/>
    <property type="molecule type" value="Genomic_DNA"/>
</dbReference>
<dbReference type="Proteomes" id="UP000054985">
    <property type="component" value="Unassembled WGS sequence"/>
</dbReference>
<protein>
    <submittedName>
        <fullName evidence="3 4">Hydrolase</fullName>
        <ecNumber evidence="4">3.8.1.3</ecNumber>
    </submittedName>
</protein>
<evidence type="ECO:0000313" key="3">
    <source>
        <dbReference type="EMBL" id="KTD31636.1"/>
    </source>
</evidence>
<organism evidence="4 6">
    <name type="scientific">Legionella moravica</name>
    <dbReference type="NCBI Taxonomy" id="39962"/>
    <lineage>
        <taxon>Bacteria</taxon>
        <taxon>Pseudomonadati</taxon>
        <taxon>Pseudomonadota</taxon>
        <taxon>Gammaproteobacteria</taxon>
        <taxon>Legionellales</taxon>
        <taxon>Legionellaceae</taxon>
        <taxon>Legionella</taxon>
    </lineage>
</organism>
<accession>A0A378JUK3</accession>
<evidence type="ECO:0000313" key="4">
    <source>
        <dbReference type="EMBL" id="STX62284.1"/>
    </source>
</evidence>
<dbReference type="GO" id="GO:0016020">
    <property type="term" value="C:membrane"/>
    <property type="evidence" value="ECO:0007669"/>
    <property type="project" value="TreeGrafter"/>
</dbReference>
<evidence type="ECO:0000259" key="2">
    <source>
        <dbReference type="Pfam" id="PF00561"/>
    </source>
</evidence>
<dbReference type="STRING" id="39962.Lmor_2512"/>
<evidence type="ECO:0000313" key="6">
    <source>
        <dbReference type="Proteomes" id="UP000254040"/>
    </source>
</evidence>
<reference evidence="3 5" key="1">
    <citation type="submission" date="2015-11" db="EMBL/GenBank/DDBJ databases">
        <title>Genomic analysis of 38 Legionella species identifies large and diverse effector repertoires.</title>
        <authorList>
            <person name="Burstein D."/>
            <person name="Amaro F."/>
            <person name="Zusman T."/>
            <person name="Lifshitz Z."/>
            <person name="Cohen O."/>
            <person name="Gilbert J.A."/>
            <person name="Pupko T."/>
            <person name="Shuman H.A."/>
            <person name="Segal G."/>
        </authorList>
    </citation>
    <scope>NUCLEOTIDE SEQUENCE [LARGE SCALE GENOMIC DNA]</scope>
    <source>
        <strain evidence="3 5">ATCC 43877</strain>
    </source>
</reference>
<dbReference type="PANTHER" id="PTHR43798">
    <property type="entry name" value="MONOACYLGLYCEROL LIPASE"/>
    <property type="match status" value="1"/>
</dbReference>
<dbReference type="SUPFAM" id="SSF53474">
    <property type="entry name" value="alpha/beta-Hydrolases"/>
    <property type="match status" value="1"/>
</dbReference>
<dbReference type="EC" id="3.8.1.3" evidence="4"/>
<evidence type="ECO:0000313" key="5">
    <source>
        <dbReference type="Proteomes" id="UP000054985"/>
    </source>
</evidence>